<dbReference type="Proteomes" id="UP000189935">
    <property type="component" value="Chromosome I"/>
</dbReference>
<proteinExistence type="predicted"/>
<dbReference type="OrthoDB" id="9793561at2"/>
<evidence type="ECO:0000313" key="2">
    <source>
        <dbReference type="EMBL" id="SHL18002.1"/>
    </source>
</evidence>
<protein>
    <recommendedName>
        <fullName evidence="4">Porin</fullName>
    </recommendedName>
</protein>
<keyword evidence="1" id="KW-0732">Signal</keyword>
<organism evidence="2 3">
    <name type="scientific">Bradyrhizobium lablabi</name>
    <dbReference type="NCBI Taxonomy" id="722472"/>
    <lineage>
        <taxon>Bacteria</taxon>
        <taxon>Pseudomonadati</taxon>
        <taxon>Pseudomonadota</taxon>
        <taxon>Alphaproteobacteria</taxon>
        <taxon>Hyphomicrobiales</taxon>
        <taxon>Nitrobacteraceae</taxon>
        <taxon>Bradyrhizobium</taxon>
    </lineage>
</organism>
<dbReference type="InterPro" id="IPR010239">
    <property type="entry name" value="CHP02001"/>
</dbReference>
<dbReference type="AlphaFoldDB" id="A0A1M6YIU0"/>
<dbReference type="Pfam" id="PF09694">
    <property type="entry name" value="Gcw_chp"/>
    <property type="match status" value="1"/>
</dbReference>
<evidence type="ECO:0000256" key="1">
    <source>
        <dbReference type="SAM" id="SignalP"/>
    </source>
</evidence>
<gene>
    <name evidence="2" type="ORF">SAMN05444159_5225</name>
</gene>
<reference evidence="2 3" key="1">
    <citation type="submission" date="2016-11" db="EMBL/GenBank/DDBJ databases">
        <authorList>
            <person name="Jaros S."/>
            <person name="Januszkiewicz K."/>
            <person name="Wedrychowicz H."/>
        </authorList>
    </citation>
    <scope>NUCLEOTIDE SEQUENCE [LARGE SCALE GENOMIC DNA]</scope>
    <source>
        <strain evidence="2 3">GAS499</strain>
    </source>
</reference>
<feature type="signal peptide" evidence="1">
    <location>
        <begin position="1"/>
        <end position="20"/>
    </location>
</feature>
<feature type="chain" id="PRO_5013359803" description="Porin" evidence="1">
    <location>
        <begin position="21"/>
        <end position="338"/>
    </location>
</feature>
<sequence length="338" mass="36090">MKKLVLAAAVLAVTAGSAFAADLPVKAVKAPPPAPFDPWDVAFGSAIMNDYIFRGVTQSNHKPSVAAYFEPRYNVTKDVQLYVGTSFESISFPNRAAAEVDIYGGIRPTFGMFAFDFGLWGYLYPGGQCFNSAAFPGSGIPGSELGCILNGNLPVNGNVAKKDASFYEGYAKVNVTLNDQWQVGANEYYSPNILNLGAWGDYASLTAKWTAPSTTFGTSGVGMYVSGEFGRQWLGTSDRFYGVVSPLGNFAAGVPEPSYNTWNIGVGFTYKVFTLDLRYSDTNLSKASCNVYTSDYATRSFSPAFITPTNPGGFGSNWCGAAGIVKLSADLTAMTSLK</sequence>
<accession>A0A1M6YIU0</accession>
<name>A0A1M6YIU0_9BRAD</name>
<evidence type="ECO:0008006" key="4">
    <source>
        <dbReference type="Google" id="ProtNLM"/>
    </source>
</evidence>
<evidence type="ECO:0000313" key="3">
    <source>
        <dbReference type="Proteomes" id="UP000189935"/>
    </source>
</evidence>
<dbReference type="EMBL" id="LT670844">
    <property type="protein sequence ID" value="SHL18002.1"/>
    <property type="molecule type" value="Genomic_DNA"/>
</dbReference>
<dbReference type="NCBIfam" id="TIGR02001">
    <property type="entry name" value="gcw_chp"/>
    <property type="match status" value="1"/>
</dbReference>
<dbReference type="RefSeq" id="WP_079542600.1">
    <property type="nucleotide sequence ID" value="NZ_LT670844.1"/>
</dbReference>